<dbReference type="EMBL" id="JACBZO010000001">
    <property type="protein sequence ID" value="NYI40323.1"/>
    <property type="molecule type" value="Genomic_DNA"/>
</dbReference>
<keyword evidence="2" id="KW-1185">Reference proteome</keyword>
<sequence length="118" mass="12339">MQPTATKRTVGSQVRILGGVAGAPREGGAGLPGFLRSLTTPPEDVSTIAPTRQPATCTPGDLLTVYAPVTHRLHSAPKEGFAPYAVTEFIAIEGVLAAPGGDLRAEARPPKKGTWHRF</sequence>
<evidence type="ECO:0000313" key="2">
    <source>
        <dbReference type="Proteomes" id="UP000547973"/>
    </source>
</evidence>
<dbReference type="AlphaFoldDB" id="A0A7Y9Z975"/>
<proteinExistence type="predicted"/>
<organism evidence="1 2">
    <name type="scientific">Demequina lutea</name>
    <dbReference type="NCBI Taxonomy" id="431489"/>
    <lineage>
        <taxon>Bacteria</taxon>
        <taxon>Bacillati</taxon>
        <taxon>Actinomycetota</taxon>
        <taxon>Actinomycetes</taxon>
        <taxon>Micrococcales</taxon>
        <taxon>Demequinaceae</taxon>
        <taxon>Demequina</taxon>
    </lineage>
</organism>
<accession>A0A7Y9Z975</accession>
<reference evidence="1 2" key="1">
    <citation type="submission" date="2020-07" db="EMBL/GenBank/DDBJ databases">
        <title>Sequencing the genomes of 1000 actinobacteria strains.</title>
        <authorList>
            <person name="Klenk H.-P."/>
        </authorList>
    </citation>
    <scope>NUCLEOTIDE SEQUENCE [LARGE SCALE GENOMIC DNA]</scope>
    <source>
        <strain evidence="1 2">DSM 19970</strain>
    </source>
</reference>
<dbReference type="Proteomes" id="UP000547973">
    <property type="component" value="Unassembled WGS sequence"/>
</dbReference>
<name>A0A7Y9Z975_9MICO</name>
<evidence type="ECO:0000313" key="1">
    <source>
        <dbReference type="EMBL" id="NYI40323.1"/>
    </source>
</evidence>
<comment type="caution">
    <text evidence="1">The sequence shown here is derived from an EMBL/GenBank/DDBJ whole genome shotgun (WGS) entry which is preliminary data.</text>
</comment>
<protein>
    <submittedName>
        <fullName evidence="1">Uncharacterized protein</fullName>
    </submittedName>
</protein>
<gene>
    <name evidence="1" type="ORF">BKA03_000442</name>
</gene>